<protein>
    <submittedName>
        <fullName evidence="3">Uncharacterized protein</fullName>
    </submittedName>
</protein>
<proteinExistence type="predicted"/>
<keyword evidence="4" id="KW-1185">Reference proteome</keyword>
<keyword evidence="2" id="KW-0472">Membrane</keyword>
<keyword evidence="2" id="KW-0812">Transmembrane</keyword>
<comment type="caution">
    <text evidence="3">The sequence shown here is derived from an EMBL/GenBank/DDBJ whole genome shotgun (WGS) entry which is preliminary data.</text>
</comment>
<evidence type="ECO:0000256" key="2">
    <source>
        <dbReference type="SAM" id="Phobius"/>
    </source>
</evidence>
<dbReference type="Proteomes" id="UP000631791">
    <property type="component" value="Unassembled WGS sequence"/>
</dbReference>
<feature type="region of interest" description="Disordered" evidence="1">
    <location>
        <begin position="49"/>
        <end position="68"/>
    </location>
</feature>
<accession>A0ABS0KD12</accession>
<keyword evidence="2" id="KW-1133">Transmembrane helix</keyword>
<dbReference type="RefSeq" id="WP_196924511.1">
    <property type="nucleotide sequence ID" value="NZ_JADOTY010000001.1"/>
</dbReference>
<dbReference type="EMBL" id="JADOTY010000001">
    <property type="protein sequence ID" value="MBG6106345.1"/>
    <property type="molecule type" value="Genomic_DNA"/>
</dbReference>
<organism evidence="3 4">
    <name type="scientific">Micromonospora vinacea</name>
    <dbReference type="NCBI Taxonomy" id="709878"/>
    <lineage>
        <taxon>Bacteria</taxon>
        <taxon>Bacillati</taxon>
        <taxon>Actinomycetota</taxon>
        <taxon>Actinomycetes</taxon>
        <taxon>Micromonosporales</taxon>
        <taxon>Micromonosporaceae</taxon>
        <taxon>Micromonospora</taxon>
    </lineage>
</organism>
<evidence type="ECO:0000313" key="3">
    <source>
        <dbReference type="EMBL" id="MBG6106345.1"/>
    </source>
</evidence>
<gene>
    <name evidence="3" type="ORF">IW249_006759</name>
</gene>
<name>A0ABS0KD12_9ACTN</name>
<sequence>MTAQRTDTTSAGSGRRAPAIGLSGGLIGLLALLLVVSVATGDGQSILSSLQSSSSAPGAPNPTLESRAPLDRACIARTKGQEAVAYFQRDIPEGRWGEPVRGTASAASEPYVLWLFDAQCEPHRAVEVPARTSRTFKAQLGQVWYYAEASAGRPVDGCACRVFSPSNSGAEQRFSDAGSITYHLD</sequence>
<reference evidence="3 4" key="1">
    <citation type="submission" date="2020-11" db="EMBL/GenBank/DDBJ databases">
        <title>Sequencing the genomes of 1000 actinobacteria strains.</title>
        <authorList>
            <person name="Klenk H.-P."/>
        </authorList>
    </citation>
    <scope>NUCLEOTIDE SEQUENCE [LARGE SCALE GENOMIC DNA]</scope>
    <source>
        <strain evidence="3 4">DSM 101695</strain>
    </source>
</reference>
<feature type="transmembrane region" description="Helical" evidence="2">
    <location>
        <begin position="20"/>
        <end position="39"/>
    </location>
</feature>
<evidence type="ECO:0000313" key="4">
    <source>
        <dbReference type="Proteomes" id="UP000631791"/>
    </source>
</evidence>
<evidence type="ECO:0000256" key="1">
    <source>
        <dbReference type="SAM" id="MobiDB-lite"/>
    </source>
</evidence>